<dbReference type="SUPFAM" id="SSF117856">
    <property type="entry name" value="AF0104/ALDC/Ptd012-like"/>
    <property type="match status" value="1"/>
</dbReference>
<gene>
    <name evidence="2" type="ORF">MAG551_02052</name>
</gene>
<evidence type="ECO:0000313" key="3">
    <source>
        <dbReference type="Proteomes" id="UP000722750"/>
    </source>
</evidence>
<reference evidence="2" key="1">
    <citation type="journal article" date="2021" name="ISME J.">
        <title>Fine-scale metabolic discontinuity in a stratified prokaryote microbiome of a Red Sea deep halocline.</title>
        <authorList>
            <person name="Michoud G."/>
            <person name="Ngugi D.K."/>
            <person name="Barozzi A."/>
            <person name="Merlino G."/>
            <person name="Calleja M.L."/>
            <person name="Delgado-Huertas A."/>
            <person name="Moran X.A.G."/>
            <person name="Daffonchio D."/>
        </authorList>
    </citation>
    <scope>NUCLEOTIDE SEQUENCE</scope>
    <source>
        <strain evidence="2">SuakinDeep_MAG55_1</strain>
    </source>
</reference>
<organism evidence="2 3">
    <name type="scientific">Candidatus Scalindua arabica</name>
    <dbReference type="NCBI Taxonomy" id="1127984"/>
    <lineage>
        <taxon>Bacteria</taxon>
        <taxon>Pseudomonadati</taxon>
        <taxon>Planctomycetota</taxon>
        <taxon>Candidatus Brocadiia</taxon>
        <taxon>Candidatus Brocadiales</taxon>
        <taxon>Candidatus Scalinduaceae</taxon>
        <taxon>Candidatus Scalindua</taxon>
    </lineage>
</organism>
<dbReference type="InterPro" id="IPR025707">
    <property type="entry name" value="DNA_bp_PD1"/>
</dbReference>
<dbReference type="PANTHER" id="PTHR34988:SF1">
    <property type="entry name" value="DNA-BINDING PROTEIN"/>
    <property type="match status" value="1"/>
</dbReference>
<feature type="domain" description="PPC" evidence="1">
    <location>
        <begin position="7"/>
        <end position="144"/>
    </location>
</feature>
<accession>A0A942A189</accession>
<dbReference type="PANTHER" id="PTHR34988">
    <property type="entry name" value="PROTEIN, PUTATIVE-RELATED"/>
    <property type="match status" value="1"/>
</dbReference>
<comment type="caution">
    <text evidence="2">The sequence shown here is derived from an EMBL/GenBank/DDBJ whole genome shotgun (WGS) entry which is preliminary data.</text>
</comment>
<evidence type="ECO:0000313" key="2">
    <source>
        <dbReference type="EMBL" id="MBS1258988.1"/>
    </source>
</evidence>
<dbReference type="CDD" id="cd11378">
    <property type="entry name" value="DUF296"/>
    <property type="match status" value="1"/>
</dbReference>
<protein>
    <recommendedName>
        <fullName evidence="1">PPC domain-containing protein</fullName>
    </recommendedName>
</protein>
<name>A0A942A189_9BACT</name>
<dbReference type="Proteomes" id="UP000722750">
    <property type="component" value="Unassembled WGS sequence"/>
</dbReference>
<dbReference type="AlphaFoldDB" id="A0A942A189"/>
<dbReference type="PIRSF" id="PIRSF016702">
    <property type="entry name" value="DNA_bp_PD1"/>
    <property type="match status" value="1"/>
</dbReference>
<evidence type="ECO:0000259" key="1">
    <source>
        <dbReference type="PROSITE" id="PS51742"/>
    </source>
</evidence>
<dbReference type="InterPro" id="IPR005175">
    <property type="entry name" value="PPC_dom"/>
</dbReference>
<sequence length="145" mass="16102">MAVVREVKAVKMFMGKLECGADLLEEITRICVDKGIHLGRVEALGAVKKARLGYYNQKEREYHFYELDQTLEITNLVGNVSIKDGAPIVHAHVTFSDKDGHAYGGHLAPGTIVFACEVIIQVLDGSKFERGLDQETGLPLWNMNE</sequence>
<dbReference type="PROSITE" id="PS51742">
    <property type="entry name" value="PPC"/>
    <property type="match status" value="1"/>
</dbReference>
<dbReference type="Gene3D" id="3.30.1330.80">
    <property type="entry name" value="Hypothetical protein, similar to alpha- acetolactate decarboxylase, domain 2"/>
    <property type="match status" value="1"/>
</dbReference>
<dbReference type="EMBL" id="JAANXD010000077">
    <property type="protein sequence ID" value="MBS1258988.1"/>
    <property type="molecule type" value="Genomic_DNA"/>
</dbReference>
<dbReference type="Pfam" id="PF03479">
    <property type="entry name" value="PCC"/>
    <property type="match status" value="1"/>
</dbReference>
<proteinExistence type="predicted"/>